<evidence type="ECO:0000256" key="1">
    <source>
        <dbReference type="SAM" id="MobiDB-lite"/>
    </source>
</evidence>
<feature type="region of interest" description="Disordered" evidence="1">
    <location>
        <begin position="66"/>
        <end position="116"/>
    </location>
</feature>
<protein>
    <submittedName>
        <fullName evidence="2">Unnamed protein product</fullName>
    </submittedName>
</protein>
<organism evidence="2 3">
    <name type="scientific">Phytophthora lilii</name>
    <dbReference type="NCBI Taxonomy" id="2077276"/>
    <lineage>
        <taxon>Eukaryota</taxon>
        <taxon>Sar</taxon>
        <taxon>Stramenopiles</taxon>
        <taxon>Oomycota</taxon>
        <taxon>Peronosporomycetes</taxon>
        <taxon>Peronosporales</taxon>
        <taxon>Peronosporaceae</taxon>
        <taxon>Phytophthora</taxon>
    </lineage>
</organism>
<dbReference type="AlphaFoldDB" id="A0A9W6WXG0"/>
<evidence type="ECO:0000313" key="2">
    <source>
        <dbReference type="EMBL" id="GMF21160.1"/>
    </source>
</evidence>
<proteinExistence type="predicted"/>
<evidence type="ECO:0000313" key="3">
    <source>
        <dbReference type="Proteomes" id="UP001165083"/>
    </source>
</evidence>
<feature type="compositionally biased region" description="Low complexity" evidence="1">
    <location>
        <begin position="85"/>
        <end position="110"/>
    </location>
</feature>
<dbReference type="EMBL" id="BSXW01000398">
    <property type="protein sequence ID" value="GMF21160.1"/>
    <property type="molecule type" value="Genomic_DNA"/>
</dbReference>
<comment type="caution">
    <text evidence="2">The sequence shown here is derived from an EMBL/GenBank/DDBJ whole genome shotgun (WGS) entry which is preliminary data.</text>
</comment>
<gene>
    <name evidence="2" type="ORF">Plil01_000832300</name>
</gene>
<keyword evidence="3" id="KW-1185">Reference proteome</keyword>
<dbReference type="Proteomes" id="UP001165083">
    <property type="component" value="Unassembled WGS sequence"/>
</dbReference>
<reference evidence="2" key="1">
    <citation type="submission" date="2023-04" db="EMBL/GenBank/DDBJ databases">
        <title>Phytophthora lilii NBRC 32176.</title>
        <authorList>
            <person name="Ichikawa N."/>
            <person name="Sato H."/>
            <person name="Tonouchi N."/>
        </authorList>
    </citation>
    <scope>NUCLEOTIDE SEQUENCE</scope>
    <source>
        <strain evidence="2">NBRC 32176</strain>
    </source>
</reference>
<dbReference type="OrthoDB" id="10255969at2759"/>
<name>A0A9W6WXG0_9STRA</name>
<sequence length="247" mass="27445">MPPPLTPGDRVEGKNKKLAGWRGVVLTVNKESRMRSYKVQWDSGVLETVSARSIRREVGVAAWTPPDLAREARQEEGDTGVGEADSSSDMSISNSLSDEESVSTASSTVAVGGGDSEPRLRTTEVCVLTGGNGYIVMLYTLTPRILSLRERHHFTGHRICSWGNARLHLTSISCTPWNRCKLRCKKRIYCWWRRQGVIGRGEFFRWIGIRLAKTLEPRRGPLTVYWNSSVTEGSVGTAANFGQLYGN</sequence>
<accession>A0A9W6WXG0</accession>